<dbReference type="GO" id="GO:0005886">
    <property type="term" value="C:plasma membrane"/>
    <property type="evidence" value="ECO:0007669"/>
    <property type="project" value="TreeGrafter"/>
</dbReference>
<evidence type="ECO:0000259" key="2">
    <source>
        <dbReference type="Pfam" id="PF07398"/>
    </source>
</evidence>
<dbReference type="GO" id="GO:0046872">
    <property type="term" value="F:metal ion binding"/>
    <property type="evidence" value="ECO:0007669"/>
    <property type="project" value="InterPro"/>
</dbReference>
<reference evidence="4 5" key="1">
    <citation type="journal article" date="2017" name="Biochemistry">
        <title>Identification of the Biosynthetic Pathway for the Antibiotic Bicyclomycin.</title>
        <authorList>
            <person name="Patteson J."/>
            <person name="Cai W."/>
            <person name="Johnson R.A."/>
            <person name="Santa Maria K."/>
            <person name="Li B."/>
        </authorList>
    </citation>
    <scope>NUCLEOTIDE SEQUENCE [LARGE SCALE GENOMIC DNA]</scope>
    <source>
        <strain evidence="4 5">ATCC 21532</strain>
    </source>
</reference>
<dbReference type="Proteomes" id="UP000222531">
    <property type="component" value="Unassembled WGS sequence"/>
</dbReference>
<protein>
    <submittedName>
        <fullName evidence="4">Uncharacterized protein</fullName>
    </submittedName>
</protein>
<dbReference type="SUPFAM" id="SSF109854">
    <property type="entry name" value="DinB/YfiT-like putative metalloenzymes"/>
    <property type="match status" value="1"/>
</dbReference>
<feature type="region of interest" description="Disordered" evidence="1">
    <location>
        <begin position="225"/>
        <end position="246"/>
    </location>
</feature>
<dbReference type="Gene3D" id="1.20.120.450">
    <property type="entry name" value="dinb family like domain"/>
    <property type="match status" value="1"/>
</dbReference>
<dbReference type="InterPro" id="IPR010872">
    <property type="entry name" value="MDMPI_C-term_domain"/>
</dbReference>
<dbReference type="EMBL" id="NHZO01000070">
    <property type="protein sequence ID" value="PHQ52901.1"/>
    <property type="molecule type" value="Genomic_DNA"/>
</dbReference>
<evidence type="ECO:0000313" key="4">
    <source>
        <dbReference type="EMBL" id="PHQ52901.1"/>
    </source>
</evidence>
<evidence type="ECO:0000256" key="1">
    <source>
        <dbReference type="SAM" id="MobiDB-lite"/>
    </source>
</evidence>
<gene>
    <name evidence="4" type="ORF">BLA24_04905</name>
</gene>
<dbReference type="AlphaFoldDB" id="A0A2G1XNY4"/>
<organism evidence="4 5">
    <name type="scientific">Streptomyces cinnamoneus</name>
    <name type="common">Streptoverticillium cinnamoneum</name>
    <dbReference type="NCBI Taxonomy" id="53446"/>
    <lineage>
        <taxon>Bacteria</taxon>
        <taxon>Bacillati</taxon>
        <taxon>Actinomycetota</taxon>
        <taxon>Actinomycetes</taxon>
        <taxon>Kitasatosporales</taxon>
        <taxon>Streptomycetaceae</taxon>
        <taxon>Streptomyces</taxon>
        <taxon>Streptomyces cinnamoneus group</taxon>
    </lineage>
</organism>
<proteinExistence type="predicted"/>
<dbReference type="PANTHER" id="PTHR40758:SF1">
    <property type="entry name" value="CONSERVED PROTEIN"/>
    <property type="match status" value="1"/>
</dbReference>
<dbReference type="NCBIfam" id="TIGR03083">
    <property type="entry name" value="maleylpyruvate isomerase family mycothiol-dependent enzyme"/>
    <property type="match status" value="1"/>
</dbReference>
<accession>A0A2G1XNY4</accession>
<keyword evidence="5" id="KW-1185">Reference proteome</keyword>
<name>A0A2G1XNY4_STRCJ</name>
<evidence type="ECO:0000259" key="3">
    <source>
        <dbReference type="Pfam" id="PF11716"/>
    </source>
</evidence>
<dbReference type="InterPro" id="IPR024344">
    <property type="entry name" value="MDMPI_metal-binding"/>
</dbReference>
<dbReference type="InterPro" id="IPR017517">
    <property type="entry name" value="Maleyloyr_isom"/>
</dbReference>
<feature type="domain" description="Mycothiol-dependent maleylpyruvate isomerase metal-binding" evidence="3">
    <location>
        <begin position="8"/>
        <end position="162"/>
    </location>
</feature>
<dbReference type="OrthoDB" id="3671213at2"/>
<dbReference type="Pfam" id="PF07398">
    <property type="entry name" value="MDMPI_C"/>
    <property type="match status" value="1"/>
</dbReference>
<dbReference type="PANTHER" id="PTHR40758">
    <property type="entry name" value="CONSERVED PROTEIN"/>
    <property type="match status" value="1"/>
</dbReference>
<dbReference type="Pfam" id="PF11716">
    <property type="entry name" value="MDMPI_N"/>
    <property type="match status" value="1"/>
</dbReference>
<evidence type="ECO:0000313" key="5">
    <source>
        <dbReference type="Proteomes" id="UP000222531"/>
    </source>
</evidence>
<feature type="domain" description="MDMPI C-terminal" evidence="2">
    <location>
        <begin position="176"/>
        <end position="281"/>
    </location>
</feature>
<dbReference type="InterPro" id="IPR034660">
    <property type="entry name" value="DinB/YfiT-like"/>
</dbReference>
<dbReference type="RefSeq" id="WP_099197920.1">
    <property type="nucleotide sequence ID" value="NZ_NHZO01000070.1"/>
</dbReference>
<comment type="caution">
    <text evidence="4">The sequence shown here is derived from an EMBL/GenBank/DDBJ whole genome shotgun (WGS) entry which is preliminary data.</text>
</comment>
<sequence length="289" mass="31520">MDYLPHFHREVRAFEAVARWLAADGSGAPLVPSCPGWSVSDLVAHLGGVQRFVAHLVRERMTDPPDSMADLIARTPAPGTDLSFLGLPEDRAGWPVSFDDAPHRGPLPVGMVDWFTKGAAAMEALWRSTDPKERVWTFGPDQTVAFWLRIQTIEAAVHRWDAENAVGSAQPVDAGLAEDAITHTFEVMAPARRAWTQAPPGSGERFRFRRTDGAGDWSVRFEGDEVRLDTGDGPGADDPDGDSGGAVELAGTASDLMLFLWQRIPADRLDVVKGDRAALDRYFVLVPPV</sequence>